<gene>
    <name evidence="1" type="ORF">UPYG_G00023980</name>
</gene>
<dbReference type="AlphaFoldDB" id="A0ABD0Y286"/>
<sequence length="57" mass="6180">MTLTPKDDLLFSLISSNSGHCHQAGHVCSCTFCKQWTLSSVSVELHSSLESVLVCVL</sequence>
<comment type="caution">
    <text evidence="1">The sequence shown here is derived from an EMBL/GenBank/DDBJ whole genome shotgun (WGS) entry which is preliminary data.</text>
</comment>
<protein>
    <submittedName>
        <fullName evidence="1">Uncharacterized protein</fullName>
    </submittedName>
</protein>
<organism evidence="1 2">
    <name type="scientific">Umbra pygmaea</name>
    <name type="common">Eastern mudminnow</name>
    <dbReference type="NCBI Taxonomy" id="75934"/>
    <lineage>
        <taxon>Eukaryota</taxon>
        <taxon>Metazoa</taxon>
        <taxon>Chordata</taxon>
        <taxon>Craniata</taxon>
        <taxon>Vertebrata</taxon>
        <taxon>Euteleostomi</taxon>
        <taxon>Actinopterygii</taxon>
        <taxon>Neopterygii</taxon>
        <taxon>Teleostei</taxon>
        <taxon>Protacanthopterygii</taxon>
        <taxon>Esociformes</taxon>
        <taxon>Umbridae</taxon>
        <taxon>Umbra</taxon>
    </lineage>
</organism>
<reference evidence="1 2" key="1">
    <citation type="submission" date="2024-06" db="EMBL/GenBank/DDBJ databases">
        <authorList>
            <person name="Pan Q."/>
            <person name="Wen M."/>
            <person name="Jouanno E."/>
            <person name="Zahm M."/>
            <person name="Klopp C."/>
            <person name="Cabau C."/>
            <person name="Louis A."/>
            <person name="Berthelot C."/>
            <person name="Parey E."/>
            <person name="Roest Crollius H."/>
            <person name="Montfort J."/>
            <person name="Robinson-Rechavi M."/>
            <person name="Bouchez O."/>
            <person name="Lampietro C."/>
            <person name="Lopez Roques C."/>
            <person name="Donnadieu C."/>
            <person name="Postlethwait J."/>
            <person name="Bobe J."/>
            <person name="Verreycken H."/>
            <person name="Guiguen Y."/>
        </authorList>
    </citation>
    <scope>NUCLEOTIDE SEQUENCE [LARGE SCALE GENOMIC DNA]</scope>
    <source>
        <strain evidence="1">Up_M1</strain>
        <tissue evidence="1">Testis</tissue>
    </source>
</reference>
<name>A0ABD0Y286_UMBPY</name>
<dbReference type="EMBL" id="JAGEUA010000001">
    <property type="protein sequence ID" value="KAL1022230.1"/>
    <property type="molecule type" value="Genomic_DNA"/>
</dbReference>
<keyword evidence="2" id="KW-1185">Reference proteome</keyword>
<evidence type="ECO:0000313" key="1">
    <source>
        <dbReference type="EMBL" id="KAL1022230.1"/>
    </source>
</evidence>
<dbReference type="Proteomes" id="UP001557470">
    <property type="component" value="Unassembled WGS sequence"/>
</dbReference>
<accession>A0ABD0Y286</accession>
<evidence type="ECO:0000313" key="2">
    <source>
        <dbReference type="Proteomes" id="UP001557470"/>
    </source>
</evidence>
<proteinExistence type="predicted"/>